<name>A0A0B8NWQ1_9VIBR</name>
<dbReference type="Proteomes" id="UP000031671">
    <property type="component" value="Unassembled WGS sequence"/>
</dbReference>
<comment type="subcellular location">
    <subcellularLocation>
        <location evidence="1">Membrane</location>
    </subcellularLocation>
</comment>
<accession>A0A0B8NWQ1</accession>
<feature type="domain" description="Bacterial surface antigen (D15)" evidence="4">
    <location>
        <begin position="200"/>
        <end position="277"/>
    </location>
</feature>
<protein>
    <submittedName>
        <fullName evidence="5">Outer membrane protein</fullName>
    </submittedName>
</protein>
<keyword evidence="6" id="KW-1185">Reference proteome</keyword>
<dbReference type="RefSeq" id="WP_261833248.1">
    <property type="nucleotide sequence ID" value="NZ_AP024881.1"/>
</dbReference>
<organism evidence="5 6">
    <name type="scientific">Vibrio ishigakensis</name>
    <dbReference type="NCBI Taxonomy" id="1481914"/>
    <lineage>
        <taxon>Bacteria</taxon>
        <taxon>Pseudomonadati</taxon>
        <taxon>Pseudomonadota</taxon>
        <taxon>Gammaproteobacteria</taxon>
        <taxon>Vibrionales</taxon>
        <taxon>Vibrionaceae</taxon>
        <taxon>Vibrio</taxon>
    </lineage>
</organism>
<keyword evidence="3" id="KW-0732">Signal</keyword>
<dbReference type="GO" id="GO:0019867">
    <property type="term" value="C:outer membrane"/>
    <property type="evidence" value="ECO:0007669"/>
    <property type="project" value="InterPro"/>
</dbReference>
<evidence type="ECO:0000256" key="1">
    <source>
        <dbReference type="ARBA" id="ARBA00004370"/>
    </source>
</evidence>
<dbReference type="InterPro" id="IPR000184">
    <property type="entry name" value="Bac_surfAg_D15"/>
</dbReference>
<gene>
    <name evidence="5" type="ORF">JCM19231_3136</name>
</gene>
<feature type="signal peptide" evidence="3">
    <location>
        <begin position="1"/>
        <end position="22"/>
    </location>
</feature>
<dbReference type="Pfam" id="PF01103">
    <property type="entry name" value="Omp85"/>
    <property type="match status" value="1"/>
</dbReference>
<reference evidence="5 6" key="1">
    <citation type="submission" date="2015-01" db="EMBL/GenBank/DDBJ databases">
        <title>Vibrio sp. C1 JCM 19231 whole genome shotgun sequence.</title>
        <authorList>
            <person name="Sawabe T."/>
            <person name="Meirelles P."/>
            <person name="Feng G."/>
            <person name="Sayaka M."/>
            <person name="Hattori M."/>
            <person name="Ohkuma M."/>
        </authorList>
    </citation>
    <scope>NUCLEOTIDE SEQUENCE [LARGE SCALE GENOMIC DNA]</scope>
    <source>
        <strain evidence="6">JCM 19231</strain>
    </source>
</reference>
<dbReference type="EMBL" id="BBRZ01000035">
    <property type="protein sequence ID" value="GAM56717.1"/>
    <property type="molecule type" value="Genomic_DNA"/>
</dbReference>
<dbReference type="SUPFAM" id="SSF56935">
    <property type="entry name" value="Porins"/>
    <property type="match status" value="1"/>
</dbReference>
<proteinExistence type="predicted"/>
<evidence type="ECO:0000313" key="5">
    <source>
        <dbReference type="EMBL" id="GAM56717.1"/>
    </source>
</evidence>
<reference evidence="5 6" key="2">
    <citation type="submission" date="2015-01" db="EMBL/GenBank/DDBJ databases">
        <authorList>
            <consortium name="NBRP consortium"/>
            <person name="Sawabe T."/>
            <person name="Meirelles P."/>
            <person name="Feng G."/>
            <person name="Sayaka M."/>
            <person name="Hattori M."/>
            <person name="Ohkuma M."/>
        </authorList>
    </citation>
    <scope>NUCLEOTIDE SEQUENCE [LARGE SCALE GENOMIC DNA]</scope>
    <source>
        <strain evidence="6">JCM 19231</strain>
    </source>
</reference>
<evidence type="ECO:0000256" key="2">
    <source>
        <dbReference type="ARBA" id="ARBA00023136"/>
    </source>
</evidence>
<evidence type="ECO:0000256" key="3">
    <source>
        <dbReference type="SAM" id="SignalP"/>
    </source>
</evidence>
<sequence length="388" mass="42663">MPSPRFTPLLIASSLLSADAFAVSFTDPVDGMLDMGEYLAENAYGFLPIPIIITEPAVGYGGGFAGMFLHETEEQKEKRRKLAMSSLDGGAQLIPPAVTVAGGAATENGTWFALLGHRRVWREDSIRYLGGIGMGTAIMDYYPFSQGALQDVGFEIETEGFGGMQKLQFRIADTKLFLGVQQFYANSEVSVKLPANLGTYKFGDTTSSGLGINLQYDSKNSFFFPTSGWDVNAEYLWYRDGIGSDNDYDTLLVESTAYVPLSDKWTLAFGVEYNSLSTDESSLPPLAYPDINLRGIPTNRYQGNYTSSYQSQIMYQINPRWHVSVFAGIGGASGVNNDSASDMFEDMEYAYGAGFRYMIARRYGLHFGMDFGFSEDDSAFYFNVGSGL</sequence>
<dbReference type="Gene3D" id="2.40.160.50">
    <property type="entry name" value="membrane protein fhac: a member of the omp85/tpsb transporter family"/>
    <property type="match status" value="1"/>
</dbReference>
<comment type="caution">
    <text evidence="5">The sequence shown here is derived from an EMBL/GenBank/DDBJ whole genome shotgun (WGS) entry which is preliminary data.</text>
</comment>
<dbReference type="AlphaFoldDB" id="A0A0B8NWQ1"/>
<keyword evidence="2" id="KW-0472">Membrane</keyword>
<evidence type="ECO:0000259" key="4">
    <source>
        <dbReference type="Pfam" id="PF01103"/>
    </source>
</evidence>
<feature type="chain" id="PRO_5002136556" evidence="3">
    <location>
        <begin position="23"/>
        <end position="388"/>
    </location>
</feature>
<evidence type="ECO:0000313" key="6">
    <source>
        <dbReference type="Proteomes" id="UP000031671"/>
    </source>
</evidence>